<evidence type="ECO:0000256" key="1">
    <source>
        <dbReference type="SAM" id="Phobius"/>
    </source>
</evidence>
<evidence type="ECO:0000313" key="2">
    <source>
        <dbReference type="EMBL" id="MSU03489.1"/>
    </source>
</evidence>
<comment type="caution">
    <text evidence="2">The sequence shown here is derived from an EMBL/GenBank/DDBJ whole genome shotgun (WGS) entry which is preliminary data.</text>
</comment>
<feature type="transmembrane region" description="Helical" evidence="1">
    <location>
        <begin position="6"/>
        <end position="27"/>
    </location>
</feature>
<dbReference type="InterPro" id="IPR024405">
    <property type="entry name" value="Phage_BhlA/UviB"/>
</dbReference>
<dbReference type="Proteomes" id="UP000469523">
    <property type="component" value="Unassembled WGS sequence"/>
</dbReference>
<dbReference type="Pfam" id="PF10960">
    <property type="entry name" value="Holin_BhlA"/>
    <property type="match status" value="1"/>
</dbReference>
<organism evidence="2 3">
    <name type="scientific">Tissierella pigra</name>
    <dbReference type="NCBI Taxonomy" id="2607614"/>
    <lineage>
        <taxon>Bacteria</taxon>
        <taxon>Bacillati</taxon>
        <taxon>Bacillota</taxon>
        <taxon>Tissierellia</taxon>
        <taxon>Tissierellales</taxon>
        <taxon>Tissierellaceae</taxon>
        <taxon>Tissierella</taxon>
    </lineage>
</organism>
<proteinExistence type="predicted"/>
<dbReference type="EMBL" id="VUNQ01000079">
    <property type="protein sequence ID" value="MSU03489.1"/>
    <property type="molecule type" value="Genomic_DNA"/>
</dbReference>
<evidence type="ECO:0000313" key="3">
    <source>
        <dbReference type="Proteomes" id="UP000469523"/>
    </source>
</evidence>
<reference evidence="2 3" key="1">
    <citation type="submission" date="2019-09" db="EMBL/GenBank/DDBJ databases">
        <title>In-depth cultivation of the pig gut microbiome towards novel bacterial diversity and tailored functional studies.</title>
        <authorList>
            <person name="Wylensek D."/>
            <person name="Hitch T.C.A."/>
            <person name="Clavel T."/>
        </authorList>
    </citation>
    <scope>NUCLEOTIDE SEQUENCE [LARGE SCALE GENOMIC DNA]</scope>
    <source>
        <strain evidence="2 3">WCA3-693-APC-4?</strain>
    </source>
</reference>
<gene>
    <name evidence="2" type="ORF">FYJ83_18695</name>
</gene>
<keyword evidence="1" id="KW-0812">Transmembrane</keyword>
<sequence length="77" mass="9183">MDEKIIEIAAKESIWVVLTVALIFYILKSQEKRDLRQEEREVKYQNIISNLSDKLNLIEDIKDDICKIKNFVFQKQP</sequence>
<keyword evidence="3" id="KW-1185">Reference proteome</keyword>
<protein>
    <recommendedName>
        <fullName evidence="4">Bacteriocin UviB</fullName>
    </recommendedName>
</protein>
<dbReference type="RefSeq" id="WP_154443045.1">
    <property type="nucleotide sequence ID" value="NZ_JAHLPJ010000001.1"/>
</dbReference>
<name>A0A6N7XN54_9FIRM</name>
<accession>A0A6N7XN54</accession>
<keyword evidence="1" id="KW-1133">Transmembrane helix</keyword>
<keyword evidence="1" id="KW-0472">Membrane</keyword>
<dbReference type="AlphaFoldDB" id="A0A6N7XN54"/>
<evidence type="ECO:0008006" key="4">
    <source>
        <dbReference type="Google" id="ProtNLM"/>
    </source>
</evidence>